<name>A0A7J7KNI6_BUGNE</name>
<keyword evidence="2" id="KW-1185">Reference proteome</keyword>
<gene>
    <name evidence="1" type="ORF">EB796_001956</name>
</gene>
<accession>A0A7J7KNI6</accession>
<protein>
    <submittedName>
        <fullName evidence="1">Uncharacterized protein</fullName>
    </submittedName>
</protein>
<organism evidence="1 2">
    <name type="scientific">Bugula neritina</name>
    <name type="common">Brown bryozoan</name>
    <name type="synonym">Sertularia neritina</name>
    <dbReference type="NCBI Taxonomy" id="10212"/>
    <lineage>
        <taxon>Eukaryota</taxon>
        <taxon>Metazoa</taxon>
        <taxon>Spiralia</taxon>
        <taxon>Lophotrochozoa</taxon>
        <taxon>Bryozoa</taxon>
        <taxon>Gymnolaemata</taxon>
        <taxon>Cheilostomatida</taxon>
        <taxon>Flustrina</taxon>
        <taxon>Buguloidea</taxon>
        <taxon>Bugulidae</taxon>
        <taxon>Bugula</taxon>
    </lineage>
</organism>
<dbReference type="Proteomes" id="UP000593567">
    <property type="component" value="Unassembled WGS sequence"/>
</dbReference>
<evidence type="ECO:0000313" key="1">
    <source>
        <dbReference type="EMBL" id="KAF6039734.1"/>
    </source>
</evidence>
<dbReference type="EMBL" id="VXIV02000214">
    <property type="protein sequence ID" value="KAF6039734.1"/>
    <property type="molecule type" value="Genomic_DNA"/>
</dbReference>
<dbReference type="AlphaFoldDB" id="A0A7J7KNI6"/>
<proteinExistence type="predicted"/>
<comment type="caution">
    <text evidence="1">The sequence shown here is derived from an EMBL/GenBank/DDBJ whole genome shotgun (WGS) entry which is preliminary data.</text>
</comment>
<evidence type="ECO:0000313" key="2">
    <source>
        <dbReference type="Proteomes" id="UP000593567"/>
    </source>
</evidence>
<reference evidence="1" key="1">
    <citation type="submission" date="2020-06" db="EMBL/GenBank/DDBJ databases">
        <title>Draft genome of Bugula neritina, a colonial animal packing powerful symbionts and potential medicines.</title>
        <authorList>
            <person name="Rayko M."/>
        </authorList>
    </citation>
    <scope>NUCLEOTIDE SEQUENCE [LARGE SCALE GENOMIC DNA]</scope>
    <source>
        <strain evidence="1">Kwan_BN1</strain>
    </source>
</reference>
<sequence>MMWLANSIQPPICWQHEANIIMSSLFIFDCSETRHRKIEGFHTDSRCRYKAPERHGREYILKRDCHCQNFPNDEEVHYSPNCHYTVRQDSGMDNEKVILLLKCACNTENLLARYPNTESSVCILL</sequence>